<name>X1BBD0_9ZZZZ</name>
<dbReference type="Gene3D" id="3.30.310.50">
    <property type="entry name" value="Alpha-D-phosphohexomutase, C-terminal domain"/>
    <property type="match status" value="1"/>
</dbReference>
<proteinExistence type="predicted"/>
<reference evidence="4" key="1">
    <citation type="journal article" date="2014" name="Front. Microbiol.">
        <title>High frequency of phylogenetically diverse reductive dehalogenase-homologous genes in deep subseafloor sedimentary metagenomes.</title>
        <authorList>
            <person name="Kawai M."/>
            <person name="Futagami T."/>
            <person name="Toyoda A."/>
            <person name="Takaki Y."/>
            <person name="Nishi S."/>
            <person name="Hori S."/>
            <person name="Arai W."/>
            <person name="Tsubouchi T."/>
            <person name="Morono Y."/>
            <person name="Uchiyama I."/>
            <person name="Ito T."/>
            <person name="Fujiyama A."/>
            <person name="Inagaki F."/>
            <person name="Takami H."/>
        </authorList>
    </citation>
    <scope>NUCLEOTIDE SEQUENCE</scope>
    <source>
        <strain evidence="4">Expedition CK06-06</strain>
    </source>
</reference>
<evidence type="ECO:0000256" key="3">
    <source>
        <dbReference type="ARBA" id="ARBA00023235"/>
    </source>
</evidence>
<evidence type="ECO:0000256" key="2">
    <source>
        <dbReference type="ARBA" id="ARBA00022842"/>
    </source>
</evidence>
<dbReference type="EMBL" id="BART01027378">
    <property type="protein sequence ID" value="GAG92360.1"/>
    <property type="molecule type" value="Genomic_DNA"/>
</dbReference>
<comment type="caution">
    <text evidence="4">The sequence shown here is derived from an EMBL/GenBank/DDBJ whole genome shotgun (WGS) entry which is preliminary data.</text>
</comment>
<dbReference type="PANTHER" id="PTHR45745:SF1">
    <property type="entry name" value="PHOSPHOGLUCOMUTASE 2B-RELATED"/>
    <property type="match status" value="1"/>
</dbReference>
<organism evidence="4">
    <name type="scientific">marine sediment metagenome</name>
    <dbReference type="NCBI Taxonomy" id="412755"/>
    <lineage>
        <taxon>unclassified sequences</taxon>
        <taxon>metagenomes</taxon>
        <taxon>ecological metagenomes</taxon>
    </lineage>
</organism>
<sequence length="114" mass="12757">GQEEIANMMKDFRANPPEELGGSAVVKILDYQNQTEYDKINNVTTKLDFPVSNVLQFVTAKDYKISARPSGTEPKIKFYFSVSESVTGEEQVESTLESLKVLVTQIKQQLNLPA</sequence>
<protein>
    <submittedName>
        <fullName evidence="4">Uncharacterized protein</fullName>
    </submittedName>
</protein>
<dbReference type="InterPro" id="IPR036900">
    <property type="entry name" value="A-D-PHexomutase_C_sf"/>
</dbReference>
<keyword evidence="1" id="KW-0479">Metal-binding</keyword>
<dbReference type="PANTHER" id="PTHR45745">
    <property type="entry name" value="PHOSPHOMANNOMUTASE 45A"/>
    <property type="match status" value="1"/>
</dbReference>
<dbReference type="GO" id="GO:0046872">
    <property type="term" value="F:metal ion binding"/>
    <property type="evidence" value="ECO:0007669"/>
    <property type="project" value="UniProtKB-KW"/>
</dbReference>
<feature type="non-terminal residue" evidence="4">
    <location>
        <position position="1"/>
    </location>
</feature>
<keyword evidence="2" id="KW-0460">Magnesium</keyword>
<dbReference type="SUPFAM" id="SSF55957">
    <property type="entry name" value="Phosphoglucomutase, C-terminal domain"/>
    <property type="match status" value="1"/>
</dbReference>
<dbReference type="GO" id="GO:0006166">
    <property type="term" value="P:purine ribonucleoside salvage"/>
    <property type="evidence" value="ECO:0007669"/>
    <property type="project" value="TreeGrafter"/>
</dbReference>
<evidence type="ECO:0000313" key="4">
    <source>
        <dbReference type="EMBL" id="GAG92360.1"/>
    </source>
</evidence>
<dbReference type="GO" id="GO:0008973">
    <property type="term" value="F:phosphopentomutase activity"/>
    <property type="evidence" value="ECO:0007669"/>
    <property type="project" value="TreeGrafter"/>
</dbReference>
<evidence type="ECO:0000256" key="1">
    <source>
        <dbReference type="ARBA" id="ARBA00022723"/>
    </source>
</evidence>
<keyword evidence="3" id="KW-0413">Isomerase</keyword>
<gene>
    <name evidence="4" type="ORF">S01H4_48547</name>
</gene>
<accession>X1BBD0</accession>
<dbReference type="AlphaFoldDB" id="X1BBD0"/>